<dbReference type="RefSeq" id="WP_262068515.1">
    <property type="nucleotide sequence ID" value="NZ_JAMXOC010000005.1"/>
</dbReference>
<comment type="caution">
    <text evidence="1">The sequence shown here is derived from an EMBL/GenBank/DDBJ whole genome shotgun (WGS) entry which is preliminary data.</text>
</comment>
<dbReference type="Proteomes" id="UP001523565">
    <property type="component" value="Unassembled WGS sequence"/>
</dbReference>
<protein>
    <submittedName>
        <fullName evidence="1">C-GCAxxG-C-C family protein</fullName>
    </submittedName>
</protein>
<evidence type="ECO:0000313" key="2">
    <source>
        <dbReference type="Proteomes" id="UP001523565"/>
    </source>
</evidence>
<dbReference type="Pfam" id="PF09719">
    <property type="entry name" value="C_GCAxxG_C_C"/>
    <property type="match status" value="1"/>
</dbReference>
<dbReference type="EMBL" id="JAMZFV010000005">
    <property type="protein sequence ID" value="MCP1109634.1"/>
    <property type="molecule type" value="Genomic_DNA"/>
</dbReference>
<sequence>MELSERIMELIQNGYHCSQVMMQLSLDLREREEPFTIRALGAFGGGMFAQRTCGTLTGGVAMLSSYFERAEGESEPTGYRECGAELVEWFALQWGSLDCRDIVTFEIEEILKVCPGIMEQTFLKCIEILEAHGIDPTQ</sequence>
<reference evidence="1 2" key="1">
    <citation type="journal article" date="2022" name="Genome Biol. Evol.">
        <title>Host diet, physiology and behaviors set the stage for Lachnospiraceae cladogenesis.</title>
        <authorList>
            <person name="Vera-Ponce De Leon A."/>
            <person name="Schneider M."/>
            <person name="Jahnes B.C."/>
            <person name="Sadowski V."/>
            <person name="Camuy-Velez L.A."/>
            <person name="Duan J."/>
            <person name="Sabree Z.L."/>
        </authorList>
    </citation>
    <scope>NUCLEOTIDE SEQUENCE [LARGE SCALE GENOMIC DNA]</scope>
    <source>
        <strain evidence="1 2">PAL227</strain>
    </source>
</reference>
<dbReference type="InterPro" id="IPR010181">
    <property type="entry name" value="CGCAxxGCC_motif"/>
</dbReference>
<accession>A0ABT1EG07</accession>
<name>A0ABT1EG07_9FIRM</name>
<gene>
    <name evidence="1" type="ORF">NK118_05125</name>
</gene>
<organism evidence="1 2">
    <name type="scientific">Ohessyouella blattaphilus</name>
    <dbReference type="NCBI Taxonomy" id="2949333"/>
    <lineage>
        <taxon>Bacteria</taxon>
        <taxon>Bacillati</taxon>
        <taxon>Bacillota</taxon>
        <taxon>Clostridia</taxon>
        <taxon>Lachnospirales</taxon>
        <taxon>Lachnospiraceae</taxon>
        <taxon>Ohessyouella</taxon>
    </lineage>
</organism>
<keyword evidence="2" id="KW-1185">Reference proteome</keyword>
<proteinExistence type="predicted"/>
<dbReference type="NCBIfam" id="NF045669">
    <property type="entry name" value="DVU1555_fam_CGA"/>
    <property type="match status" value="1"/>
</dbReference>
<evidence type="ECO:0000313" key="1">
    <source>
        <dbReference type="EMBL" id="MCP1109634.1"/>
    </source>
</evidence>